<name>A0AAE1D7N6_9GAST</name>
<sequence length="98" mass="11260">MLRDLPTVTNFRRCCGVPVMAGQKKNCQLVDTVHNRATTMSDHLLRYKAKPVAIQDYILNIAGSARSDQLKAYFSLERRSITRWKNFSSSLYPEHNSK</sequence>
<dbReference type="EMBL" id="JAWDGP010004990">
    <property type="protein sequence ID" value="KAK3760367.1"/>
    <property type="molecule type" value="Genomic_DNA"/>
</dbReference>
<evidence type="ECO:0000313" key="2">
    <source>
        <dbReference type="Proteomes" id="UP001283361"/>
    </source>
</evidence>
<keyword evidence="2" id="KW-1185">Reference proteome</keyword>
<organism evidence="1 2">
    <name type="scientific">Elysia crispata</name>
    <name type="common">lettuce slug</name>
    <dbReference type="NCBI Taxonomy" id="231223"/>
    <lineage>
        <taxon>Eukaryota</taxon>
        <taxon>Metazoa</taxon>
        <taxon>Spiralia</taxon>
        <taxon>Lophotrochozoa</taxon>
        <taxon>Mollusca</taxon>
        <taxon>Gastropoda</taxon>
        <taxon>Heterobranchia</taxon>
        <taxon>Euthyneura</taxon>
        <taxon>Panpulmonata</taxon>
        <taxon>Sacoglossa</taxon>
        <taxon>Placobranchoidea</taxon>
        <taxon>Plakobranchidae</taxon>
        <taxon>Elysia</taxon>
    </lineage>
</organism>
<gene>
    <name evidence="1" type="ORF">RRG08_029399</name>
</gene>
<protein>
    <submittedName>
        <fullName evidence="1">Uncharacterized protein</fullName>
    </submittedName>
</protein>
<comment type="caution">
    <text evidence="1">The sequence shown here is derived from an EMBL/GenBank/DDBJ whole genome shotgun (WGS) entry which is preliminary data.</text>
</comment>
<reference evidence="1" key="1">
    <citation type="journal article" date="2023" name="G3 (Bethesda)">
        <title>A reference genome for the long-term kleptoplast-retaining sea slug Elysia crispata morphotype clarki.</title>
        <authorList>
            <person name="Eastman K.E."/>
            <person name="Pendleton A.L."/>
            <person name="Shaikh M.A."/>
            <person name="Suttiyut T."/>
            <person name="Ogas R."/>
            <person name="Tomko P."/>
            <person name="Gavelis G."/>
            <person name="Widhalm J.R."/>
            <person name="Wisecaver J.H."/>
        </authorList>
    </citation>
    <scope>NUCLEOTIDE SEQUENCE</scope>
    <source>
        <strain evidence="1">ECLA1</strain>
    </source>
</reference>
<accession>A0AAE1D7N6</accession>
<dbReference type="Proteomes" id="UP001283361">
    <property type="component" value="Unassembled WGS sequence"/>
</dbReference>
<dbReference type="AlphaFoldDB" id="A0AAE1D7N6"/>
<proteinExistence type="predicted"/>
<evidence type="ECO:0000313" key="1">
    <source>
        <dbReference type="EMBL" id="KAK3760367.1"/>
    </source>
</evidence>